<gene>
    <name evidence="14" type="primary">mcpC_1</name>
    <name evidence="14" type="ORF">NCTC13028_02124</name>
</gene>
<dbReference type="SMART" id="SM00304">
    <property type="entry name" value="HAMP"/>
    <property type="match status" value="1"/>
</dbReference>
<dbReference type="SUPFAM" id="SSF58104">
    <property type="entry name" value="Methyl-accepting chemotaxis protein (MCP) signaling domain"/>
    <property type="match status" value="1"/>
</dbReference>
<dbReference type="SUPFAM" id="SSF103190">
    <property type="entry name" value="Sensory domain-like"/>
    <property type="match status" value="1"/>
</dbReference>
<keyword evidence="7 9" id="KW-0807">Transducer</keyword>
<feature type="domain" description="HAMP" evidence="13">
    <location>
        <begin position="307"/>
        <end position="365"/>
    </location>
</feature>
<evidence type="ECO:0000256" key="8">
    <source>
        <dbReference type="ARBA" id="ARBA00029447"/>
    </source>
</evidence>
<dbReference type="Gene3D" id="1.10.287.950">
    <property type="entry name" value="Methyl-accepting chemotaxis protein"/>
    <property type="match status" value="1"/>
</dbReference>
<feature type="transmembrane region" description="Helical" evidence="11">
    <location>
        <begin position="12"/>
        <end position="31"/>
    </location>
</feature>
<dbReference type="PANTHER" id="PTHR32089">
    <property type="entry name" value="METHYL-ACCEPTING CHEMOTAXIS PROTEIN MCPB"/>
    <property type="match status" value="1"/>
</dbReference>
<dbReference type="GO" id="GO:0006935">
    <property type="term" value="P:chemotaxis"/>
    <property type="evidence" value="ECO:0007669"/>
    <property type="project" value="UniProtKB-KW"/>
</dbReference>
<evidence type="ECO:0000259" key="13">
    <source>
        <dbReference type="PROSITE" id="PS50885"/>
    </source>
</evidence>
<comment type="similarity">
    <text evidence="8">Belongs to the methyl-accepting chemotaxis (MCP) protein family.</text>
</comment>
<evidence type="ECO:0000313" key="15">
    <source>
        <dbReference type="Proteomes" id="UP000250223"/>
    </source>
</evidence>
<dbReference type="PROSITE" id="PS50885">
    <property type="entry name" value="HAMP"/>
    <property type="match status" value="1"/>
</dbReference>
<evidence type="ECO:0000256" key="3">
    <source>
        <dbReference type="ARBA" id="ARBA00022500"/>
    </source>
</evidence>
<dbReference type="PROSITE" id="PS50111">
    <property type="entry name" value="CHEMOTAXIS_TRANSDUC_2"/>
    <property type="match status" value="1"/>
</dbReference>
<dbReference type="EMBL" id="UAWC01000025">
    <property type="protein sequence ID" value="SQB35724.1"/>
    <property type="molecule type" value="Genomic_DNA"/>
</dbReference>
<evidence type="ECO:0000256" key="11">
    <source>
        <dbReference type="SAM" id="Phobius"/>
    </source>
</evidence>
<dbReference type="Pfam" id="PF02743">
    <property type="entry name" value="dCache_1"/>
    <property type="match status" value="1"/>
</dbReference>
<dbReference type="Pfam" id="PF00672">
    <property type="entry name" value="HAMP"/>
    <property type="match status" value="1"/>
</dbReference>
<keyword evidence="5 11" id="KW-1133">Transmembrane helix</keyword>
<reference evidence="14 15" key="1">
    <citation type="submission" date="2018-06" db="EMBL/GenBank/DDBJ databases">
        <authorList>
            <consortium name="Pathogen Informatics"/>
            <person name="Doyle S."/>
        </authorList>
    </citation>
    <scope>NUCLEOTIDE SEQUENCE [LARGE SCALE GENOMIC DNA]</scope>
    <source>
        <strain evidence="14 15">NCTC13028</strain>
    </source>
</reference>
<comment type="subcellular location">
    <subcellularLocation>
        <location evidence="1">Cell membrane</location>
        <topology evidence="1">Multi-pass membrane protein</topology>
    </subcellularLocation>
</comment>
<dbReference type="GO" id="GO:0007165">
    <property type="term" value="P:signal transduction"/>
    <property type="evidence" value="ECO:0007669"/>
    <property type="project" value="UniProtKB-KW"/>
</dbReference>
<name>A0A2X2W5M3_CLOCO</name>
<dbReference type="AlphaFoldDB" id="A0A2X2W5M3"/>
<evidence type="ECO:0000256" key="4">
    <source>
        <dbReference type="ARBA" id="ARBA00022692"/>
    </source>
</evidence>
<dbReference type="Gene3D" id="3.30.450.20">
    <property type="entry name" value="PAS domain"/>
    <property type="match status" value="1"/>
</dbReference>
<dbReference type="CDD" id="cd12914">
    <property type="entry name" value="PDC1_DGC_like"/>
    <property type="match status" value="1"/>
</dbReference>
<dbReference type="CDD" id="cd06225">
    <property type="entry name" value="HAMP"/>
    <property type="match status" value="1"/>
</dbReference>
<keyword evidence="3" id="KW-0145">Chemotaxis</keyword>
<organism evidence="14 15">
    <name type="scientific">Clostridium cochlearium</name>
    <dbReference type="NCBI Taxonomy" id="1494"/>
    <lineage>
        <taxon>Bacteria</taxon>
        <taxon>Bacillati</taxon>
        <taxon>Bacillota</taxon>
        <taxon>Clostridia</taxon>
        <taxon>Eubacteriales</taxon>
        <taxon>Clostridiaceae</taxon>
        <taxon>Clostridium</taxon>
    </lineage>
</organism>
<keyword evidence="2" id="KW-1003">Cell membrane</keyword>
<dbReference type="PANTHER" id="PTHR32089:SF112">
    <property type="entry name" value="LYSOZYME-LIKE PROTEIN-RELATED"/>
    <property type="match status" value="1"/>
</dbReference>
<dbReference type="Pfam" id="PF00015">
    <property type="entry name" value="MCPsignal"/>
    <property type="match status" value="1"/>
</dbReference>
<feature type="transmembrane region" description="Helical" evidence="11">
    <location>
        <begin position="283"/>
        <end position="305"/>
    </location>
</feature>
<evidence type="ECO:0000256" key="10">
    <source>
        <dbReference type="SAM" id="Coils"/>
    </source>
</evidence>
<evidence type="ECO:0000256" key="9">
    <source>
        <dbReference type="PROSITE-ProRule" id="PRU00284"/>
    </source>
</evidence>
<evidence type="ECO:0000256" key="7">
    <source>
        <dbReference type="ARBA" id="ARBA00023224"/>
    </source>
</evidence>
<proteinExistence type="inferred from homology"/>
<dbReference type="RefSeq" id="WP_111921720.1">
    <property type="nucleotide sequence ID" value="NZ_UAWC01000025.1"/>
</dbReference>
<protein>
    <submittedName>
        <fullName evidence="14">Methyl-accepting chemotaxis protein</fullName>
    </submittedName>
</protein>
<dbReference type="CDD" id="cd12912">
    <property type="entry name" value="PDC2_MCP_like"/>
    <property type="match status" value="1"/>
</dbReference>
<sequence>MKTLKTKLVTTFTVITFIITGILGIISTNIVSERLIEDAHNDLKNMIQVNADYIEAKLDTDIRYIETLSRDTILLDDKIPFEEKITFLQDEAKKTGYLSFAFADKNGNSTIFNSKREKTNIAQREYFKKAMKGETTKSDLLVSSATGEQVIIIATPIYKNGEHIGVFYGRRDGGLLSEFVSNIKYKETGFAYMINNEGISVGDRNKDLVTNKVNFLKQAEKDKDLKGLADIMTNSMLKRQIGSGEYKYEGKDQIVAFAPVKNSNWIIAMGIEKKEILKEANSLRNIFIILSLVITIIGALAIYIVSGSITKPIVAITERLNELANLDFTIKGNEKAAKYFNNKDEIGTMIRALRKMRDNIGEFVMKTSEVSQQVAATSQQLTATSEQTATAGEEVAKTIENIAVGAGSQARDTETSAENVDKMGLLFEQNQEYVIELNNASKDIEKEEEEGFVILKDLVLKTEESNNASREIYEIILSNNESAEKIEESSTMIQSIAEQTNLLALNAAIEAARAGEDGKGFAVVAEEIRKLAEETNNFTGEIKKVIEELKEKSENAVEKMEQVNKISAAQSESVTRTEEKFEGIANSLEVTKNVVKKLNESVNAMNESKDQLIDLMQNLSAIAEENAAGTQEASAAMEEQSASIQEIANASEGLSNIVQDLQAIINRFRI</sequence>
<feature type="domain" description="Methyl-accepting transducer" evidence="12">
    <location>
        <begin position="384"/>
        <end position="641"/>
    </location>
</feature>
<dbReference type="Proteomes" id="UP000250223">
    <property type="component" value="Unassembled WGS sequence"/>
</dbReference>
<dbReference type="InterPro" id="IPR029151">
    <property type="entry name" value="Sensor-like_sf"/>
</dbReference>
<evidence type="ECO:0000256" key="2">
    <source>
        <dbReference type="ARBA" id="ARBA00022475"/>
    </source>
</evidence>
<keyword evidence="6 11" id="KW-0472">Membrane</keyword>
<evidence type="ECO:0000313" key="14">
    <source>
        <dbReference type="EMBL" id="SQB35724.1"/>
    </source>
</evidence>
<dbReference type="InterPro" id="IPR004089">
    <property type="entry name" value="MCPsignal_dom"/>
</dbReference>
<dbReference type="GO" id="GO:0005886">
    <property type="term" value="C:plasma membrane"/>
    <property type="evidence" value="ECO:0007669"/>
    <property type="project" value="UniProtKB-SubCell"/>
</dbReference>
<dbReference type="InterPro" id="IPR033479">
    <property type="entry name" value="dCache_1"/>
</dbReference>
<evidence type="ECO:0000256" key="1">
    <source>
        <dbReference type="ARBA" id="ARBA00004651"/>
    </source>
</evidence>
<accession>A0A2X2W5M3</accession>
<evidence type="ECO:0000256" key="5">
    <source>
        <dbReference type="ARBA" id="ARBA00022989"/>
    </source>
</evidence>
<keyword evidence="10" id="KW-0175">Coiled coil</keyword>
<dbReference type="InterPro" id="IPR003660">
    <property type="entry name" value="HAMP_dom"/>
</dbReference>
<keyword evidence="4 11" id="KW-0812">Transmembrane</keyword>
<dbReference type="SMART" id="SM00283">
    <property type="entry name" value="MA"/>
    <property type="match status" value="1"/>
</dbReference>
<evidence type="ECO:0000259" key="12">
    <source>
        <dbReference type="PROSITE" id="PS50111"/>
    </source>
</evidence>
<evidence type="ECO:0000256" key="6">
    <source>
        <dbReference type="ARBA" id="ARBA00023136"/>
    </source>
</evidence>
<feature type="coiled-coil region" evidence="10">
    <location>
        <begin position="595"/>
        <end position="625"/>
    </location>
</feature>